<keyword evidence="3" id="KW-1185">Reference proteome</keyword>
<feature type="compositionally biased region" description="Low complexity" evidence="1">
    <location>
        <begin position="52"/>
        <end position="61"/>
    </location>
</feature>
<accession>A0A1B2JI92</accession>
<protein>
    <submittedName>
        <fullName evidence="2">BA75_04874T0</fullName>
    </submittedName>
</protein>
<evidence type="ECO:0000256" key="1">
    <source>
        <dbReference type="SAM" id="MobiDB-lite"/>
    </source>
</evidence>
<sequence length="361" mass="40416">MALSLKRSSTTSDSLISKKLCPNTNYGRSASISLAQLSSPVCQSKPMKKRLSSLPVESSSSEAEDEEDDEFPKPKAGVFRLGSMDLSLSPAFAKYSQDDDYDEEDDDSNAIVSKPSGHRASNKHRFSLLTNERENPNSDISSLNRMKRGSFNKSSPKLTDLSFLSTSSGHSSRSRHCVPESDVTARSRCFDYLIGAIDEAWARYCDATSNTEDQVYGFSKSSHQQQHQRGRSLSTNSAQQVLPNTPNSIFSSDEEDVEAENNDEDNGDLTDITDYDSDNNRISEKPSNLRLQDLKDKLIKSKYHLQDFVESNNIDDSLSFWKRWDLIKYSTIELVEDDDNDDVVGDTIVEELEAGRFEGSF</sequence>
<evidence type="ECO:0000313" key="2">
    <source>
        <dbReference type="EMBL" id="ANZ77760.1"/>
    </source>
</evidence>
<reference evidence="2 3" key="1">
    <citation type="submission" date="2016-02" db="EMBL/GenBank/DDBJ databases">
        <title>Comparative genomic and transcriptomic foundation for Pichia pastoris.</title>
        <authorList>
            <person name="Love K.R."/>
            <person name="Shah K.A."/>
            <person name="Whittaker C.A."/>
            <person name="Wu J."/>
            <person name="Bartlett M.C."/>
            <person name="Ma D."/>
            <person name="Leeson R.L."/>
            <person name="Priest M."/>
            <person name="Young S.K."/>
            <person name="Love J.C."/>
        </authorList>
    </citation>
    <scope>NUCLEOTIDE SEQUENCE [LARGE SCALE GENOMIC DNA]</scope>
    <source>
        <strain evidence="2 3">ATCC 28485</strain>
    </source>
</reference>
<gene>
    <name evidence="2" type="ORF">ATY40_BA7504874</name>
</gene>
<dbReference type="Proteomes" id="UP000094565">
    <property type="component" value="Chromosome 4"/>
</dbReference>
<organism evidence="2 3">
    <name type="scientific">Komagataella pastoris</name>
    <name type="common">Yeast</name>
    <name type="synonym">Pichia pastoris</name>
    <dbReference type="NCBI Taxonomy" id="4922"/>
    <lineage>
        <taxon>Eukaryota</taxon>
        <taxon>Fungi</taxon>
        <taxon>Dikarya</taxon>
        <taxon>Ascomycota</taxon>
        <taxon>Saccharomycotina</taxon>
        <taxon>Pichiomycetes</taxon>
        <taxon>Pichiales</taxon>
        <taxon>Pichiaceae</taxon>
        <taxon>Komagataella</taxon>
    </lineage>
</organism>
<feature type="region of interest" description="Disordered" evidence="1">
    <location>
        <begin position="217"/>
        <end position="281"/>
    </location>
</feature>
<dbReference type="EMBL" id="CP014587">
    <property type="protein sequence ID" value="ANZ77760.1"/>
    <property type="molecule type" value="Genomic_DNA"/>
</dbReference>
<dbReference type="AlphaFoldDB" id="A0A1B2JI92"/>
<proteinExistence type="predicted"/>
<feature type="region of interest" description="Disordered" evidence="1">
    <location>
        <begin position="1"/>
        <end position="24"/>
    </location>
</feature>
<feature type="region of interest" description="Disordered" evidence="1">
    <location>
        <begin position="95"/>
        <end position="154"/>
    </location>
</feature>
<feature type="compositionally biased region" description="Basic residues" evidence="1">
    <location>
        <begin position="116"/>
        <end position="126"/>
    </location>
</feature>
<feature type="compositionally biased region" description="Acidic residues" evidence="1">
    <location>
        <begin position="252"/>
        <end position="277"/>
    </location>
</feature>
<evidence type="ECO:0000313" key="3">
    <source>
        <dbReference type="Proteomes" id="UP000094565"/>
    </source>
</evidence>
<feature type="compositionally biased region" description="Polar residues" evidence="1">
    <location>
        <begin position="1"/>
        <end position="15"/>
    </location>
</feature>
<name>A0A1B2JI92_PICPA</name>
<dbReference type="OrthoDB" id="4096201at2759"/>
<feature type="region of interest" description="Disordered" evidence="1">
    <location>
        <begin position="42"/>
        <end position="76"/>
    </location>
</feature>
<feature type="compositionally biased region" description="Acidic residues" evidence="1">
    <location>
        <begin position="98"/>
        <end position="108"/>
    </location>
</feature>
<feature type="compositionally biased region" description="Polar residues" evidence="1">
    <location>
        <begin position="231"/>
        <end position="251"/>
    </location>
</feature>